<evidence type="ECO:0000256" key="3">
    <source>
        <dbReference type="ARBA" id="ARBA00018111"/>
    </source>
</evidence>
<feature type="domain" description="RecX third three-helical" evidence="5">
    <location>
        <begin position="4"/>
        <end position="27"/>
    </location>
</feature>
<evidence type="ECO:0000256" key="1">
    <source>
        <dbReference type="ARBA" id="ARBA00004496"/>
    </source>
</evidence>
<dbReference type="Pfam" id="PF21981">
    <property type="entry name" value="RecX_HTH3"/>
    <property type="match status" value="1"/>
</dbReference>
<protein>
    <recommendedName>
        <fullName evidence="3">Regulatory protein RecX</fullName>
    </recommendedName>
</protein>
<dbReference type="InterPro" id="IPR036388">
    <property type="entry name" value="WH-like_DNA-bd_sf"/>
</dbReference>
<organism evidence="6 7">
    <name type="scientific">Amnimonas aquatica</name>
    <dbReference type="NCBI Taxonomy" id="2094561"/>
    <lineage>
        <taxon>Bacteria</taxon>
        <taxon>Pseudomonadati</taxon>
        <taxon>Pseudomonadota</taxon>
        <taxon>Gammaproteobacteria</taxon>
        <taxon>Moraxellales</taxon>
        <taxon>Moraxellaceae</taxon>
        <taxon>Amnimonas</taxon>
    </lineage>
</organism>
<proteinExistence type="inferred from homology"/>
<dbReference type="EMBL" id="PTQZ01000117">
    <property type="protein sequence ID" value="PQA42609.1"/>
    <property type="molecule type" value="Genomic_DNA"/>
</dbReference>
<dbReference type="InterPro" id="IPR053925">
    <property type="entry name" value="RecX_HTH_3rd"/>
</dbReference>
<sequence>GGPAQDERERARQVRFLQYRGFSLGQALGALKVLHQSS</sequence>
<dbReference type="Gene3D" id="1.10.10.10">
    <property type="entry name" value="Winged helix-like DNA-binding domain superfamily/Winged helix DNA-binding domain"/>
    <property type="match status" value="1"/>
</dbReference>
<evidence type="ECO:0000256" key="4">
    <source>
        <dbReference type="ARBA" id="ARBA00022490"/>
    </source>
</evidence>
<comment type="subcellular location">
    <subcellularLocation>
        <location evidence="1">Cytoplasm</location>
    </subcellularLocation>
</comment>
<evidence type="ECO:0000313" key="6">
    <source>
        <dbReference type="EMBL" id="PQA42609.1"/>
    </source>
</evidence>
<evidence type="ECO:0000259" key="5">
    <source>
        <dbReference type="Pfam" id="PF21981"/>
    </source>
</evidence>
<comment type="caution">
    <text evidence="6">The sequence shown here is derived from an EMBL/GenBank/DDBJ whole genome shotgun (WGS) entry which is preliminary data.</text>
</comment>
<name>A0A2P6ASI6_9GAMM</name>
<keyword evidence="7" id="KW-1185">Reference proteome</keyword>
<keyword evidence="4" id="KW-0963">Cytoplasm</keyword>
<accession>A0A2P6ASI6</accession>
<evidence type="ECO:0000256" key="2">
    <source>
        <dbReference type="ARBA" id="ARBA00009695"/>
    </source>
</evidence>
<dbReference type="AlphaFoldDB" id="A0A2P6ASI6"/>
<dbReference type="GO" id="GO:0005737">
    <property type="term" value="C:cytoplasm"/>
    <property type="evidence" value="ECO:0007669"/>
    <property type="project" value="UniProtKB-SubCell"/>
</dbReference>
<evidence type="ECO:0000313" key="7">
    <source>
        <dbReference type="Proteomes" id="UP000243900"/>
    </source>
</evidence>
<feature type="non-terminal residue" evidence="6">
    <location>
        <position position="1"/>
    </location>
</feature>
<dbReference type="Proteomes" id="UP000243900">
    <property type="component" value="Unassembled WGS sequence"/>
</dbReference>
<reference evidence="7" key="1">
    <citation type="submission" date="2018-02" db="EMBL/GenBank/DDBJ databases">
        <title>Genome sequencing of Solimonas sp. HR-BB.</title>
        <authorList>
            <person name="Lee Y."/>
            <person name="Jeon C.O."/>
        </authorList>
    </citation>
    <scope>NUCLEOTIDE SEQUENCE [LARGE SCALE GENOMIC DNA]</scope>
    <source>
        <strain evidence="7">HR-E</strain>
    </source>
</reference>
<gene>
    <name evidence="6" type="ORF">C5O18_05845</name>
</gene>
<comment type="similarity">
    <text evidence="2">Belongs to the RecX family.</text>
</comment>